<dbReference type="EMBL" id="CM044706">
    <property type="protein sequence ID" value="KAI5658952.1"/>
    <property type="molecule type" value="Genomic_DNA"/>
</dbReference>
<reference evidence="2" key="1">
    <citation type="journal article" date="2023" name="Nat. Plants">
        <title>Single-cell RNA sequencing provides a high-resolution roadmap for understanding the multicellular compartmentation of specialized metabolism.</title>
        <authorList>
            <person name="Sun S."/>
            <person name="Shen X."/>
            <person name="Li Y."/>
            <person name="Li Y."/>
            <person name="Wang S."/>
            <person name="Li R."/>
            <person name="Zhang H."/>
            <person name="Shen G."/>
            <person name="Guo B."/>
            <person name="Wei J."/>
            <person name="Xu J."/>
            <person name="St-Pierre B."/>
            <person name="Chen S."/>
            <person name="Sun C."/>
        </authorList>
    </citation>
    <scope>NUCLEOTIDE SEQUENCE [LARGE SCALE GENOMIC DNA]</scope>
</reference>
<evidence type="ECO:0000313" key="1">
    <source>
        <dbReference type="EMBL" id="KAI5658952.1"/>
    </source>
</evidence>
<dbReference type="Proteomes" id="UP001060085">
    <property type="component" value="Linkage Group LG06"/>
</dbReference>
<accession>A0ACC0AG24</accession>
<keyword evidence="2" id="KW-1185">Reference proteome</keyword>
<sequence length="129" mass="14797">MEERPFEKFRVQSLKSNEDFRAKKNVLNRESSGNSNLNHTLLSVLTCAAPTPFFFFSTLLAANSRLQLPLASVTEDVLPGRRSSGQKKGKKKRTREVYEEKLRMRNMYDYDPTMKPGLGFPPCPYTLSF</sequence>
<evidence type="ECO:0000313" key="2">
    <source>
        <dbReference type="Proteomes" id="UP001060085"/>
    </source>
</evidence>
<gene>
    <name evidence="1" type="ORF">M9H77_27745</name>
</gene>
<proteinExistence type="predicted"/>
<organism evidence="1 2">
    <name type="scientific">Catharanthus roseus</name>
    <name type="common">Madagascar periwinkle</name>
    <name type="synonym">Vinca rosea</name>
    <dbReference type="NCBI Taxonomy" id="4058"/>
    <lineage>
        <taxon>Eukaryota</taxon>
        <taxon>Viridiplantae</taxon>
        <taxon>Streptophyta</taxon>
        <taxon>Embryophyta</taxon>
        <taxon>Tracheophyta</taxon>
        <taxon>Spermatophyta</taxon>
        <taxon>Magnoliopsida</taxon>
        <taxon>eudicotyledons</taxon>
        <taxon>Gunneridae</taxon>
        <taxon>Pentapetalae</taxon>
        <taxon>asterids</taxon>
        <taxon>lamiids</taxon>
        <taxon>Gentianales</taxon>
        <taxon>Apocynaceae</taxon>
        <taxon>Rauvolfioideae</taxon>
        <taxon>Vinceae</taxon>
        <taxon>Catharanthinae</taxon>
        <taxon>Catharanthus</taxon>
    </lineage>
</organism>
<name>A0ACC0AG24_CATRO</name>
<protein>
    <submittedName>
        <fullName evidence="1">Uncharacterized protein</fullName>
    </submittedName>
</protein>
<comment type="caution">
    <text evidence="1">The sequence shown here is derived from an EMBL/GenBank/DDBJ whole genome shotgun (WGS) entry which is preliminary data.</text>
</comment>